<dbReference type="InterPro" id="IPR001763">
    <property type="entry name" value="Rhodanese-like_dom"/>
</dbReference>
<dbReference type="PANTHER" id="PTHR43031">
    <property type="entry name" value="FAD-DEPENDENT OXIDOREDUCTASE"/>
    <property type="match status" value="1"/>
</dbReference>
<gene>
    <name evidence="3" type="ORF">ACFOWM_13560</name>
</gene>
<feature type="transmembrane region" description="Helical" evidence="1">
    <location>
        <begin position="7"/>
        <end position="25"/>
    </location>
</feature>
<reference evidence="4" key="1">
    <citation type="journal article" date="2019" name="Int. J. Syst. Evol. Microbiol.">
        <title>The Global Catalogue of Microorganisms (GCM) 10K type strain sequencing project: providing services to taxonomists for standard genome sequencing and annotation.</title>
        <authorList>
            <consortium name="The Broad Institute Genomics Platform"/>
            <consortium name="The Broad Institute Genome Sequencing Center for Infectious Disease"/>
            <person name="Wu L."/>
            <person name="Ma J."/>
        </authorList>
    </citation>
    <scope>NUCLEOTIDE SEQUENCE [LARGE SCALE GENOMIC DNA]</scope>
    <source>
        <strain evidence="4">CECT 8289</strain>
    </source>
</reference>
<keyword evidence="4" id="KW-1185">Reference proteome</keyword>
<dbReference type="RefSeq" id="WP_379711062.1">
    <property type="nucleotide sequence ID" value="NZ_JBHSCZ010000005.1"/>
</dbReference>
<dbReference type="PANTHER" id="PTHR43031:SF1">
    <property type="entry name" value="PYRIDINE NUCLEOTIDE-DISULPHIDE OXIDOREDUCTASE"/>
    <property type="match status" value="1"/>
</dbReference>
<dbReference type="Pfam" id="PF00581">
    <property type="entry name" value="Rhodanese"/>
    <property type="match status" value="1"/>
</dbReference>
<dbReference type="Proteomes" id="UP001595907">
    <property type="component" value="Unassembled WGS sequence"/>
</dbReference>
<dbReference type="SMART" id="SM00450">
    <property type="entry name" value="RHOD"/>
    <property type="match status" value="1"/>
</dbReference>
<protein>
    <submittedName>
        <fullName evidence="3">Rhodanese-like domain-containing protein</fullName>
    </submittedName>
</protein>
<keyword evidence="1" id="KW-0472">Membrane</keyword>
<dbReference type="InterPro" id="IPR036873">
    <property type="entry name" value="Rhodanese-like_dom_sf"/>
</dbReference>
<evidence type="ECO:0000313" key="4">
    <source>
        <dbReference type="Proteomes" id="UP001595907"/>
    </source>
</evidence>
<keyword evidence="1" id="KW-0812">Transmembrane</keyword>
<evidence type="ECO:0000256" key="1">
    <source>
        <dbReference type="SAM" id="Phobius"/>
    </source>
</evidence>
<comment type="caution">
    <text evidence="3">The sequence shown here is derived from an EMBL/GenBank/DDBJ whole genome shotgun (WGS) entry which is preliminary data.</text>
</comment>
<dbReference type="SUPFAM" id="SSF52821">
    <property type="entry name" value="Rhodanese/Cell cycle control phosphatase"/>
    <property type="match status" value="1"/>
</dbReference>
<dbReference type="Gene3D" id="3.40.250.10">
    <property type="entry name" value="Rhodanese-like domain"/>
    <property type="match status" value="1"/>
</dbReference>
<organism evidence="3 4">
    <name type="scientific">Ferruginibacter yonginensis</name>
    <dbReference type="NCBI Taxonomy" id="1310416"/>
    <lineage>
        <taxon>Bacteria</taxon>
        <taxon>Pseudomonadati</taxon>
        <taxon>Bacteroidota</taxon>
        <taxon>Chitinophagia</taxon>
        <taxon>Chitinophagales</taxon>
        <taxon>Chitinophagaceae</taxon>
        <taxon>Ferruginibacter</taxon>
    </lineage>
</organism>
<sequence length="176" mass="20075">MQIKKRSYFLVKIASVLLITGFIYFSTMAQMVKSKMYNAVLHTLLSHKVKEVGVLQIDTSNTNIVYLDAREKNEFEVSHIKNATWVGYNDFSLSRVASFKKDTPIIVYCSVGYRSEKITQQLLNNGFTNVSNLYGGIFEWKNTNHTVVDVTGAATNKVHAYSKTWGIWLKKGEKVY</sequence>
<evidence type="ECO:0000259" key="2">
    <source>
        <dbReference type="PROSITE" id="PS50206"/>
    </source>
</evidence>
<dbReference type="PROSITE" id="PS50206">
    <property type="entry name" value="RHODANESE_3"/>
    <property type="match status" value="1"/>
</dbReference>
<dbReference type="InterPro" id="IPR050229">
    <property type="entry name" value="GlpE_sulfurtransferase"/>
</dbReference>
<dbReference type="NCBIfam" id="NF045521">
    <property type="entry name" value="rhoda_near_glyco"/>
    <property type="match status" value="1"/>
</dbReference>
<keyword evidence="1" id="KW-1133">Transmembrane helix</keyword>
<evidence type="ECO:0000313" key="3">
    <source>
        <dbReference type="EMBL" id="MFC4263915.1"/>
    </source>
</evidence>
<accession>A0ABV8QUI7</accession>
<dbReference type="CDD" id="cd00158">
    <property type="entry name" value="RHOD"/>
    <property type="match status" value="1"/>
</dbReference>
<name>A0ABV8QUI7_9BACT</name>
<dbReference type="EMBL" id="JBHSCZ010000005">
    <property type="protein sequence ID" value="MFC4263915.1"/>
    <property type="molecule type" value="Genomic_DNA"/>
</dbReference>
<feature type="domain" description="Rhodanese" evidence="2">
    <location>
        <begin position="60"/>
        <end position="149"/>
    </location>
</feature>
<proteinExistence type="predicted"/>